<name>A0A9P1M8V7_9PEZI</name>
<dbReference type="Proteomes" id="UP000838763">
    <property type="component" value="Unassembled WGS sequence"/>
</dbReference>
<protein>
    <submittedName>
        <fullName evidence="1">Uncharacterized protein</fullName>
    </submittedName>
</protein>
<sequence>MGRDRNINTSLTRALTSRLAVNPVARGGGGDERRIMSRSLSDIVEMLSRSLTVSMSQRQRHQSIVCTRVALLTAGPLRRTVLPP</sequence>
<organism evidence="1 2">
    <name type="scientific">Parascedosporium putredinis</name>
    <dbReference type="NCBI Taxonomy" id="1442378"/>
    <lineage>
        <taxon>Eukaryota</taxon>
        <taxon>Fungi</taxon>
        <taxon>Dikarya</taxon>
        <taxon>Ascomycota</taxon>
        <taxon>Pezizomycotina</taxon>
        <taxon>Sordariomycetes</taxon>
        <taxon>Hypocreomycetidae</taxon>
        <taxon>Microascales</taxon>
        <taxon>Microascaceae</taxon>
        <taxon>Parascedosporium</taxon>
    </lineage>
</organism>
<dbReference type="AlphaFoldDB" id="A0A9P1M8V7"/>
<comment type="caution">
    <text evidence="1">The sequence shown here is derived from an EMBL/GenBank/DDBJ whole genome shotgun (WGS) entry which is preliminary data.</text>
</comment>
<keyword evidence="2" id="KW-1185">Reference proteome</keyword>
<gene>
    <name evidence="1" type="ORF">PPNO1_LOCUS2349</name>
</gene>
<evidence type="ECO:0000313" key="1">
    <source>
        <dbReference type="EMBL" id="CAI4212593.1"/>
    </source>
</evidence>
<accession>A0A9P1M8V7</accession>
<dbReference type="EMBL" id="CALLCH030000005">
    <property type="protein sequence ID" value="CAI4212593.1"/>
    <property type="molecule type" value="Genomic_DNA"/>
</dbReference>
<evidence type="ECO:0000313" key="2">
    <source>
        <dbReference type="Proteomes" id="UP000838763"/>
    </source>
</evidence>
<proteinExistence type="predicted"/>
<reference evidence="1" key="1">
    <citation type="submission" date="2022-11" db="EMBL/GenBank/DDBJ databases">
        <authorList>
            <person name="Scott C."/>
            <person name="Bruce N."/>
        </authorList>
    </citation>
    <scope>NUCLEOTIDE SEQUENCE</scope>
</reference>